<protein>
    <submittedName>
        <fullName evidence="1">Uncharacterized protein</fullName>
    </submittedName>
</protein>
<dbReference type="EMBL" id="RBAL01000009">
    <property type="protein sequence ID" value="RKN40811.1"/>
    <property type="molecule type" value="Genomic_DNA"/>
</dbReference>
<evidence type="ECO:0000313" key="2">
    <source>
        <dbReference type="Proteomes" id="UP000272474"/>
    </source>
</evidence>
<dbReference type="Proteomes" id="UP000272474">
    <property type="component" value="Unassembled WGS sequence"/>
</dbReference>
<evidence type="ECO:0000313" key="1">
    <source>
        <dbReference type="EMBL" id="RKN40811.1"/>
    </source>
</evidence>
<reference evidence="1 2" key="1">
    <citation type="journal article" date="2014" name="Int. J. Syst. Evol. Microbiol.">
        <title>Streptomyces hoynatensis sp. nov., isolated from deep marine sediment.</title>
        <authorList>
            <person name="Veyisoglu A."/>
            <person name="Sahin N."/>
        </authorList>
    </citation>
    <scope>NUCLEOTIDE SEQUENCE [LARGE SCALE GENOMIC DNA]</scope>
    <source>
        <strain evidence="1 2">KCTC 29097</strain>
    </source>
</reference>
<dbReference type="AlphaFoldDB" id="A0A3A9YXM3"/>
<proteinExistence type="predicted"/>
<dbReference type="RefSeq" id="WP_120680630.1">
    <property type="nucleotide sequence ID" value="NZ_RBAL01000009.1"/>
</dbReference>
<gene>
    <name evidence="1" type="ORF">D7294_17150</name>
</gene>
<comment type="caution">
    <text evidence="1">The sequence shown here is derived from an EMBL/GenBank/DDBJ whole genome shotgun (WGS) entry which is preliminary data.</text>
</comment>
<keyword evidence="2" id="KW-1185">Reference proteome</keyword>
<accession>A0A3A9YXM3</accession>
<organism evidence="1 2">
    <name type="scientific">Streptomyces hoynatensis</name>
    <dbReference type="NCBI Taxonomy" id="1141874"/>
    <lineage>
        <taxon>Bacteria</taxon>
        <taxon>Bacillati</taxon>
        <taxon>Actinomycetota</taxon>
        <taxon>Actinomycetes</taxon>
        <taxon>Kitasatosporales</taxon>
        <taxon>Streptomycetaceae</taxon>
        <taxon>Streptomyces</taxon>
    </lineage>
</organism>
<name>A0A3A9YXM3_9ACTN</name>
<sequence length="195" mass="20239">MTSTSARLADAIATAARIQGATTPDVRGADWHTAQVTAVGNDGTVDCGQIRARRTQGYLLPQAGDLCVLWRAGDGNWQAAPPLAAGGGAWTAIPLTSGYTAAGGGAPPGYLLEGRRVMLRGRLGRTDAGAIPNNTTLAIIPAAARPPYPIGWSSPRNGSTAAPVRVEVQPDGIVRLFDTSGPQWISLDCVTYYTI</sequence>
<dbReference type="OrthoDB" id="5193571at2"/>